<name>A0A411YG66_9ACTN</name>
<dbReference type="Gene3D" id="3.40.50.300">
    <property type="entry name" value="P-loop containing nucleotide triphosphate hydrolases"/>
    <property type="match status" value="1"/>
</dbReference>
<keyword evidence="2" id="KW-1185">Reference proteome</keyword>
<dbReference type="Proteomes" id="UP000291469">
    <property type="component" value="Chromosome"/>
</dbReference>
<organism evidence="1 2">
    <name type="scientific">Egibacter rhizosphaerae</name>
    <dbReference type="NCBI Taxonomy" id="1670831"/>
    <lineage>
        <taxon>Bacteria</taxon>
        <taxon>Bacillati</taxon>
        <taxon>Actinomycetota</taxon>
        <taxon>Nitriliruptoria</taxon>
        <taxon>Egibacterales</taxon>
        <taxon>Egibacteraceae</taxon>
        <taxon>Egibacter</taxon>
    </lineage>
</organism>
<sequence>MIGSRAPAKGRAPGGWHETRRLRALAHDFSVASPDHELIAHLDRAFGALAIPDPIATSGQPAVRYELRPTADGRAALHRDGEVIERQRSMAGAVAMLLWHVNRRAVEDSSHLVRLHASGAERDGHVLVLPGRIEAGKSTLVAGLVRRGWRYVTDEAIALDPDTLAVHPYPKPLAIDPGSWEVLADLNPGHPPGLAERLPKQWQVAPETIRADAVSAGGQPRLVVFPSYEPGAATSVEPISRADTLLELTRCAFEFAPERDLAVLGRLAATSAGYRVTLSDLDAGCEAVESLWAGDATDRKGE</sequence>
<evidence type="ECO:0000313" key="1">
    <source>
        <dbReference type="EMBL" id="QBI20264.1"/>
    </source>
</evidence>
<protein>
    <recommendedName>
        <fullName evidence="3">HprK-related kinase A</fullName>
    </recommendedName>
</protein>
<evidence type="ECO:0000313" key="2">
    <source>
        <dbReference type="Proteomes" id="UP000291469"/>
    </source>
</evidence>
<dbReference type="InterPro" id="IPR027417">
    <property type="entry name" value="P-loop_NTPase"/>
</dbReference>
<proteinExistence type="predicted"/>
<dbReference type="RefSeq" id="WP_131155261.1">
    <property type="nucleotide sequence ID" value="NZ_CP036402.1"/>
</dbReference>
<gene>
    <name evidence="1" type="ORF">ER308_12270</name>
</gene>
<dbReference type="OrthoDB" id="4793383at2"/>
<dbReference type="AlphaFoldDB" id="A0A411YG66"/>
<accession>A0A411YG66</accession>
<dbReference type="EMBL" id="CP036402">
    <property type="protein sequence ID" value="QBI20264.1"/>
    <property type="molecule type" value="Genomic_DNA"/>
</dbReference>
<evidence type="ECO:0008006" key="3">
    <source>
        <dbReference type="Google" id="ProtNLM"/>
    </source>
</evidence>
<dbReference type="KEGG" id="erz:ER308_12270"/>
<dbReference type="SUPFAM" id="SSF53795">
    <property type="entry name" value="PEP carboxykinase-like"/>
    <property type="match status" value="1"/>
</dbReference>
<reference evidence="1 2" key="1">
    <citation type="submission" date="2019-01" db="EMBL/GenBank/DDBJ databases">
        <title>Egibacter rhizosphaerae EGI 80759T.</title>
        <authorList>
            <person name="Chen D.-D."/>
            <person name="Tian Y."/>
            <person name="Jiao J.-Y."/>
            <person name="Zhang X.-T."/>
            <person name="Zhang Y.-G."/>
            <person name="Zhang Y."/>
            <person name="Xiao M."/>
            <person name="Shu W.-S."/>
            <person name="Li W.-J."/>
        </authorList>
    </citation>
    <scope>NUCLEOTIDE SEQUENCE [LARGE SCALE GENOMIC DNA]</scope>
    <source>
        <strain evidence="1 2">EGI 80759</strain>
    </source>
</reference>